<reference evidence="2" key="3">
    <citation type="submission" date="2023-10" db="EMBL/GenBank/DDBJ databases">
        <authorList>
            <person name="Picardeau M."/>
            <person name="Thibeaux R."/>
        </authorList>
    </citation>
    <scope>NUCLEOTIDE SEQUENCE</scope>
    <source>
        <strain evidence="2">ATI7-C-A5</strain>
    </source>
</reference>
<dbReference type="Gene3D" id="3.40.720.10">
    <property type="entry name" value="Alkaline Phosphatase, subunit A"/>
    <property type="match status" value="1"/>
</dbReference>
<dbReference type="PROSITE" id="PS51257">
    <property type="entry name" value="PROKAR_LIPOPROTEIN"/>
    <property type="match status" value="1"/>
</dbReference>
<dbReference type="RefSeq" id="WP_100745761.1">
    <property type="nucleotide sequence ID" value="NZ_NPEF02000008.1"/>
</dbReference>
<dbReference type="InterPro" id="IPR017850">
    <property type="entry name" value="Alkaline_phosphatase_core_sf"/>
</dbReference>
<evidence type="ECO:0000259" key="1">
    <source>
        <dbReference type="Pfam" id="PF00884"/>
    </source>
</evidence>
<sequence length="773" mass="88006">MFFDGKRSRVGKILLVSVLFFLSCRSVFDSGTEKNRIDFDLTRLLKTAVFTCTGDTERGIETFRGHWKKNPGRYSGLGSGERWKNVQTTLYVDESLFINESQDSLFVPSGAECTLKLDGASFAGENRVLRFNEAGISGAGTLRISLNGAEIFSRNFGGFKEEWTGFSVPIGALDPKTENSLTIGWNSPGRSGVFLGSPIIFKKDKTEKHNVILIVVDAMRQDSLSSGGSRLLTTPVLDRISEDSIVFKNTIANGNWTKPSMISFFTSEIASNLGLGNAWFYTSAAQRKIFYSKKPETLPNLFRENGYFTESIMNNVFLLDYTSVGVDLGFHNIQQVGKDTLDTEELVLRTENFLREHREDLFFLHLNLNTPHWGYRPPERYLQSLEYSTAPDLWKSLDEYQRKYLGEIRYTDALLGRIFDELRKENLFDDTWIVITSDHGELLEKSHYYHHHFITETVYAHGETHYEKEIRVPWIVHPPKPVRERIRKREFTGQVSLLSLAPTLLGLNGIPYSAEKLKGNDYSAAVFGKGGPESESVIYTEGRFSESIRTPDYKYVRRYPGYDTVRRTREGISHKMPEELYDLRSDPEETKNLVFENSALLNEARGLLAKNQLSKNEFVLRLPKCVSLCDREIRMSVKGGIYRYDLDAAFETVQEDSKNIILKIHNVSSSEDRELRVKTVDPNHSFRLQILKDGKTEIYRVGKWGIVSSAAEGILATEPDYVSLGRAPYRYSSSELPFLYYHTGFAGGTETPEEAAMGKEVRKVLESWGYIHQ</sequence>
<name>A0A2N0BBV9_9LEPT</name>
<dbReference type="Pfam" id="PF00884">
    <property type="entry name" value="Sulfatase"/>
    <property type="match status" value="1"/>
</dbReference>
<organism evidence="3">
    <name type="scientific">Leptospira ellisii</name>
    <dbReference type="NCBI Taxonomy" id="2023197"/>
    <lineage>
        <taxon>Bacteria</taxon>
        <taxon>Pseudomonadati</taxon>
        <taxon>Spirochaetota</taxon>
        <taxon>Spirochaetia</taxon>
        <taxon>Leptospirales</taxon>
        <taxon>Leptospiraceae</taxon>
        <taxon>Leptospira</taxon>
    </lineage>
</organism>
<reference evidence="3" key="1">
    <citation type="submission" date="2017-07" db="EMBL/GenBank/DDBJ databases">
        <title>Leptospira spp. isolated from tropical soils.</title>
        <authorList>
            <person name="Thibeaux R."/>
            <person name="Iraola G."/>
            <person name="Ferres I."/>
            <person name="Bierque E."/>
            <person name="Girault D."/>
            <person name="Soupe-Gilbert M.-E."/>
            <person name="Picardeau M."/>
            <person name="Goarant C."/>
        </authorList>
    </citation>
    <scope>NUCLEOTIDE SEQUENCE [LARGE SCALE GENOMIC DNA]</scope>
    <source>
        <strain evidence="3">ATI7-C-A5</strain>
    </source>
</reference>
<dbReference type="EMBL" id="NPEF02000008">
    <property type="protein sequence ID" value="MDV6235561.1"/>
    <property type="molecule type" value="Genomic_DNA"/>
</dbReference>
<keyword evidence="4" id="KW-1185">Reference proteome</keyword>
<dbReference type="CDD" id="cd16148">
    <property type="entry name" value="sulfatase_like"/>
    <property type="match status" value="1"/>
</dbReference>
<accession>A0A2N0BBV9</accession>
<dbReference type="EMBL" id="NPEF01000030">
    <property type="protein sequence ID" value="PJZ94050.1"/>
    <property type="molecule type" value="Genomic_DNA"/>
</dbReference>
<dbReference type="PANTHER" id="PTHR43751:SF3">
    <property type="entry name" value="SULFATASE N-TERMINAL DOMAIN-CONTAINING PROTEIN"/>
    <property type="match status" value="1"/>
</dbReference>
<gene>
    <name evidence="2" type="ORF">CH379_007980</name>
    <name evidence="3" type="ORF">CH379_04650</name>
</gene>
<dbReference type="InterPro" id="IPR000917">
    <property type="entry name" value="Sulfatase_N"/>
</dbReference>
<protein>
    <submittedName>
        <fullName evidence="3">Sulfatase</fullName>
    </submittedName>
</protein>
<dbReference type="OrthoDB" id="279611at2"/>
<evidence type="ECO:0000313" key="4">
    <source>
        <dbReference type="Proteomes" id="UP000232122"/>
    </source>
</evidence>
<dbReference type="SUPFAM" id="SSF53649">
    <property type="entry name" value="Alkaline phosphatase-like"/>
    <property type="match status" value="1"/>
</dbReference>
<dbReference type="PANTHER" id="PTHR43751">
    <property type="entry name" value="SULFATASE"/>
    <property type="match status" value="1"/>
</dbReference>
<reference evidence="2 4" key="2">
    <citation type="journal article" date="2018" name="Microb. Genom.">
        <title>Deciphering the unexplored Leptospira diversity from soils uncovers genomic evolution to virulence.</title>
        <authorList>
            <person name="Thibeaux R."/>
            <person name="Iraola G."/>
            <person name="Ferres I."/>
            <person name="Bierque E."/>
            <person name="Girault D."/>
            <person name="Soupe-Gilbert M.E."/>
            <person name="Picardeau M."/>
            <person name="Goarant C."/>
        </authorList>
    </citation>
    <scope>NUCLEOTIDE SEQUENCE [LARGE SCALE GENOMIC DNA]</scope>
    <source>
        <strain evidence="2 4">ATI7-C-A5</strain>
    </source>
</reference>
<evidence type="ECO:0000313" key="3">
    <source>
        <dbReference type="EMBL" id="PJZ94050.1"/>
    </source>
</evidence>
<comment type="caution">
    <text evidence="3">The sequence shown here is derived from an EMBL/GenBank/DDBJ whole genome shotgun (WGS) entry which is preliminary data.</text>
</comment>
<dbReference type="Proteomes" id="UP000232122">
    <property type="component" value="Unassembled WGS sequence"/>
</dbReference>
<evidence type="ECO:0000313" key="2">
    <source>
        <dbReference type="EMBL" id="MDV6235561.1"/>
    </source>
</evidence>
<proteinExistence type="predicted"/>
<dbReference type="InterPro" id="IPR052701">
    <property type="entry name" value="GAG_Ulvan_Degrading_Sulfatases"/>
</dbReference>
<feature type="domain" description="Sulfatase N-terminal" evidence="1">
    <location>
        <begin position="210"/>
        <end position="510"/>
    </location>
</feature>
<accession>A0A2N0BPD4</accession>
<dbReference type="AlphaFoldDB" id="A0A2N0BBV9"/>